<dbReference type="FunFam" id="1.10.340.70:FF:000001">
    <property type="entry name" value="Retrovirus-related Pol polyprotein from transposon gypsy-like Protein"/>
    <property type="match status" value="1"/>
</dbReference>
<protein>
    <recommendedName>
        <fullName evidence="1">Integrase catalytic domain-containing protein</fullName>
    </recommendedName>
</protein>
<dbReference type="Proteomes" id="UP000507470">
    <property type="component" value="Unassembled WGS sequence"/>
</dbReference>
<dbReference type="PANTHER" id="PTHR37984:SF15">
    <property type="entry name" value="INTEGRASE CATALYTIC DOMAIN-CONTAINING PROTEIN"/>
    <property type="match status" value="1"/>
</dbReference>
<evidence type="ECO:0000313" key="3">
    <source>
        <dbReference type="Proteomes" id="UP000507470"/>
    </source>
</evidence>
<dbReference type="Gene3D" id="3.30.420.10">
    <property type="entry name" value="Ribonuclease H-like superfamily/Ribonuclease H"/>
    <property type="match status" value="1"/>
</dbReference>
<dbReference type="InterPro" id="IPR036397">
    <property type="entry name" value="RNaseH_sf"/>
</dbReference>
<gene>
    <name evidence="2" type="ORF">MCOR_32599</name>
</gene>
<dbReference type="SUPFAM" id="SSF53098">
    <property type="entry name" value="Ribonuclease H-like"/>
    <property type="match status" value="1"/>
</dbReference>
<dbReference type="Gene3D" id="1.10.340.70">
    <property type="match status" value="1"/>
</dbReference>
<dbReference type="FunFam" id="3.30.420.10:FF:000032">
    <property type="entry name" value="Retrovirus-related Pol polyprotein from transposon 297-like Protein"/>
    <property type="match status" value="1"/>
</dbReference>
<sequence length="338" mass="39657">MEYFYRKWENTTTNDENLQYVLPSADRNSVLLLLHNDKLAGHLGFKSTIARIRQRLYWAGYTHFVDRWSKRCTECQKRNQPSHHTRGQMKTYIVGEPLERISIGILGPVTRPYKGNTYVIVVTDYFTRYAAAYEVPDIEAQPVAEKLFEELICRYGLPLQIHTDQGSQFTSDLFIQLCKKLHIDKTRNSPFHPQSSGLVERLNRTIEDMISKFVAKHQKDWDQYLPYLMMAYRVRQHEKCHDKYTNLMTGRNSYVCEREEYTPAIRPLNIPTETTRQLIEFLGANMPDVSDLLDVEPRAPSPMRQLLNKEPPPEDVRSAFRKIPSSPITRKFTGYFFH</sequence>
<name>A0A6J8CQL8_MYTCO</name>
<dbReference type="EMBL" id="CACVKT020005842">
    <property type="protein sequence ID" value="CAC5398215.1"/>
    <property type="molecule type" value="Genomic_DNA"/>
</dbReference>
<dbReference type="InterPro" id="IPR012337">
    <property type="entry name" value="RNaseH-like_sf"/>
</dbReference>
<proteinExistence type="predicted"/>
<dbReference type="GO" id="GO:0003676">
    <property type="term" value="F:nucleic acid binding"/>
    <property type="evidence" value="ECO:0007669"/>
    <property type="project" value="InterPro"/>
</dbReference>
<accession>A0A6J8CQL8</accession>
<dbReference type="PANTHER" id="PTHR37984">
    <property type="entry name" value="PROTEIN CBG26694"/>
    <property type="match status" value="1"/>
</dbReference>
<feature type="domain" description="Integrase catalytic" evidence="1">
    <location>
        <begin position="93"/>
        <end position="258"/>
    </location>
</feature>
<dbReference type="Pfam" id="PF00665">
    <property type="entry name" value="rve"/>
    <property type="match status" value="1"/>
</dbReference>
<dbReference type="AlphaFoldDB" id="A0A6J8CQL8"/>
<reference evidence="2 3" key="1">
    <citation type="submission" date="2020-06" db="EMBL/GenBank/DDBJ databases">
        <authorList>
            <person name="Li R."/>
            <person name="Bekaert M."/>
        </authorList>
    </citation>
    <scope>NUCLEOTIDE SEQUENCE [LARGE SCALE GENOMIC DNA]</scope>
    <source>
        <strain evidence="3">wild</strain>
    </source>
</reference>
<keyword evidence="3" id="KW-1185">Reference proteome</keyword>
<evidence type="ECO:0000313" key="2">
    <source>
        <dbReference type="EMBL" id="CAC5398215.1"/>
    </source>
</evidence>
<dbReference type="InterPro" id="IPR050951">
    <property type="entry name" value="Retrovirus_Pol_polyprotein"/>
</dbReference>
<evidence type="ECO:0000259" key="1">
    <source>
        <dbReference type="PROSITE" id="PS50994"/>
    </source>
</evidence>
<dbReference type="InterPro" id="IPR001584">
    <property type="entry name" value="Integrase_cat-core"/>
</dbReference>
<dbReference type="GO" id="GO:0015074">
    <property type="term" value="P:DNA integration"/>
    <property type="evidence" value="ECO:0007669"/>
    <property type="project" value="InterPro"/>
</dbReference>
<dbReference type="PROSITE" id="PS50994">
    <property type="entry name" value="INTEGRASE"/>
    <property type="match status" value="1"/>
</dbReference>
<organism evidence="2 3">
    <name type="scientific">Mytilus coruscus</name>
    <name type="common">Sea mussel</name>
    <dbReference type="NCBI Taxonomy" id="42192"/>
    <lineage>
        <taxon>Eukaryota</taxon>
        <taxon>Metazoa</taxon>
        <taxon>Spiralia</taxon>
        <taxon>Lophotrochozoa</taxon>
        <taxon>Mollusca</taxon>
        <taxon>Bivalvia</taxon>
        <taxon>Autobranchia</taxon>
        <taxon>Pteriomorphia</taxon>
        <taxon>Mytilida</taxon>
        <taxon>Mytiloidea</taxon>
        <taxon>Mytilidae</taxon>
        <taxon>Mytilinae</taxon>
        <taxon>Mytilus</taxon>
    </lineage>
</organism>
<dbReference type="Pfam" id="PF17921">
    <property type="entry name" value="Integrase_H2C2"/>
    <property type="match status" value="1"/>
</dbReference>
<dbReference type="OrthoDB" id="10062030at2759"/>
<dbReference type="InterPro" id="IPR041588">
    <property type="entry name" value="Integrase_H2C2"/>
</dbReference>